<proteinExistence type="predicted"/>
<sequence length="412" mass="43972">MYMKAFSVLSAILIATMVACSPLRAEEFAPNSQCGLQPGAKIVRVTTLDPKGRGSLDEAVRTSGAKIIVFDVGGTIRLESDIDLRTPFVTLAGETAPEPGVTLVGGTLRVHSHDVCIRHIAVRPGPSSDPEVSGVRDGIAIGGNPAKYGGAIQNVIVENVSVSWAIDENLSVWHAGTNNVQIRNSIISEALRAAGHPKGNHSMGLLIGSDVFDVDISGVLFAHNNDRNPRISPRTIVSLSNSVVYAPGKRSTEIFLDCAAGKYPVRLRDNVLIPGSSTYRKLSQYEFVDDASRDSIYPDSDCKTGFDTLTMERGNEAEITGSVLRYAGSRPARRNEVDARIVKEVRSGGGAIVDSPPESVQTSEATSGERVFALPKTPFARAPDGRYEIAVSLCNAHLKLGGAPYRGCEAQM</sequence>
<dbReference type="SUPFAM" id="SSF51126">
    <property type="entry name" value="Pectin lyase-like"/>
    <property type="match status" value="1"/>
</dbReference>
<comment type="caution">
    <text evidence="4">The sequence shown here is derived from an EMBL/GenBank/DDBJ whole genome shotgun (WGS) entry which is preliminary data.</text>
</comment>
<dbReference type="InterPro" id="IPR052063">
    <property type="entry name" value="Polysaccharide_Lyase_1"/>
</dbReference>
<dbReference type="EMBL" id="JACIGO010000014">
    <property type="protein sequence ID" value="MBB4294155.1"/>
    <property type="molecule type" value="Genomic_DNA"/>
</dbReference>
<dbReference type="PANTHER" id="PTHR42970:SF1">
    <property type="entry name" value="PECTATE LYASE C-RELATED"/>
    <property type="match status" value="1"/>
</dbReference>
<evidence type="ECO:0000313" key="5">
    <source>
        <dbReference type="Proteomes" id="UP000538507"/>
    </source>
</evidence>
<evidence type="ECO:0008006" key="6">
    <source>
        <dbReference type="Google" id="ProtNLM"/>
    </source>
</evidence>
<keyword evidence="2" id="KW-0325">Glycoprotein</keyword>
<feature type="signal peptide" evidence="3">
    <location>
        <begin position="1"/>
        <end position="25"/>
    </location>
</feature>
<keyword evidence="3" id="KW-0732">Signal</keyword>
<reference evidence="4 5" key="1">
    <citation type="submission" date="2020-08" db="EMBL/GenBank/DDBJ databases">
        <title>Genomic Encyclopedia of Type Strains, Phase IV (KMG-V): Genome sequencing to study the core and pangenomes of soil and plant-associated prokaryotes.</title>
        <authorList>
            <person name="Whitman W."/>
        </authorList>
    </citation>
    <scope>NUCLEOTIDE SEQUENCE [LARGE SCALE GENOMIC DNA]</scope>
    <source>
        <strain evidence="4 5">SEMIA 415</strain>
    </source>
</reference>
<dbReference type="RefSeq" id="WP_183610494.1">
    <property type="nucleotide sequence ID" value="NZ_JACHAZ010000014.1"/>
</dbReference>
<evidence type="ECO:0000256" key="1">
    <source>
        <dbReference type="ARBA" id="ARBA00022723"/>
    </source>
</evidence>
<dbReference type="GO" id="GO:0046872">
    <property type="term" value="F:metal ion binding"/>
    <property type="evidence" value="ECO:0007669"/>
    <property type="project" value="UniProtKB-KW"/>
</dbReference>
<name>A0AAE2MS58_RHILE</name>
<dbReference type="Gene3D" id="2.160.20.10">
    <property type="entry name" value="Single-stranded right-handed beta-helix, Pectin lyase-like"/>
    <property type="match status" value="1"/>
</dbReference>
<accession>A0AAE2MS58</accession>
<evidence type="ECO:0000313" key="4">
    <source>
        <dbReference type="EMBL" id="MBB4294155.1"/>
    </source>
</evidence>
<dbReference type="Proteomes" id="UP000538507">
    <property type="component" value="Unassembled WGS sequence"/>
</dbReference>
<organism evidence="4 5">
    <name type="scientific">Rhizobium leguminosarum</name>
    <dbReference type="NCBI Taxonomy" id="384"/>
    <lineage>
        <taxon>Bacteria</taxon>
        <taxon>Pseudomonadati</taxon>
        <taxon>Pseudomonadota</taxon>
        <taxon>Alphaproteobacteria</taxon>
        <taxon>Hyphomicrobiales</taxon>
        <taxon>Rhizobiaceae</taxon>
        <taxon>Rhizobium/Agrobacterium group</taxon>
        <taxon>Rhizobium</taxon>
    </lineage>
</organism>
<dbReference type="PANTHER" id="PTHR42970">
    <property type="entry name" value="PECTATE LYASE C-RELATED"/>
    <property type="match status" value="1"/>
</dbReference>
<evidence type="ECO:0000256" key="2">
    <source>
        <dbReference type="ARBA" id="ARBA00023180"/>
    </source>
</evidence>
<gene>
    <name evidence="4" type="ORF">GGE16_006254</name>
</gene>
<evidence type="ECO:0000256" key="3">
    <source>
        <dbReference type="SAM" id="SignalP"/>
    </source>
</evidence>
<dbReference type="InterPro" id="IPR011050">
    <property type="entry name" value="Pectin_lyase_fold/virulence"/>
</dbReference>
<protein>
    <recommendedName>
        <fullName evidence="6">Right-handed parallel beta-helix repeat-containing protein</fullName>
    </recommendedName>
</protein>
<dbReference type="PROSITE" id="PS51257">
    <property type="entry name" value="PROKAR_LIPOPROTEIN"/>
    <property type="match status" value="1"/>
</dbReference>
<keyword evidence="1" id="KW-0479">Metal-binding</keyword>
<feature type="chain" id="PRO_5042051877" description="Right-handed parallel beta-helix repeat-containing protein" evidence="3">
    <location>
        <begin position="26"/>
        <end position="412"/>
    </location>
</feature>
<dbReference type="InterPro" id="IPR012334">
    <property type="entry name" value="Pectin_lyas_fold"/>
</dbReference>
<dbReference type="AlphaFoldDB" id="A0AAE2MS58"/>